<feature type="compositionally biased region" description="Basic and acidic residues" evidence="1">
    <location>
        <begin position="255"/>
        <end position="271"/>
    </location>
</feature>
<dbReference type="AlphaFoldDB" id="A0A3N4LM44"/>
<feature type="region of interest" description="Disordered" evidence="1">
    <location>
        <begin position="110"/>
        <end position="130"/>
    </location>
</feature>
<feature type="compositionally biased region" description="Basic and acidic residues" evidence="1">
    <location>
        <begin position="745"/>
        <end position="774"/>
    </location>
</feature>
<evidence type="ECO:0000313" key="3">
    <source>
        <dbReference type="Proteomes" id="UP000267821"/>
    </source>
</evidence>
<feature type="region of interest" description="Disordered" evidence="1">
    <location>
        <begin position="1"/>
        <end position="30"/>
    </location>
</feature>
<feature type="compositionally biased region" description="Basic residues" evidence="1">
    <location>
        <begin position="287"/>
        <end position="303"/>
    </location>
</feature>
<evidence type="ECO:0000313" key="2">
    <source>
        <dbReference type="EMBL" id="RPB23993.1"/>
    </source>
</evidence>
<organism evidence="2 3">
    <name type="scientific">Terfezia boudieri ATCC MYA-4762</name>
    <dbReference type="NCBI Taxonomy" id="1051890"/>
    <lineage>
        <taxon>Eukaryota</taxon>
        <taxon>Fungi</taxon>
        <taxon>Dikarya</taxon>
        <taxon>Ascomycota</taxon>
        <taxon>Pezizomycotina</taxon>
        <taxon>Pezizomycetes</taxon>
        <taxon>Pezizales</taxon>
        <taxon>Pezizaceae</taxon>
        <taxon>Terfezia</taxon>
    </lineage>
</organism>
<feature type="region of interest" description="Disordered" evidence="1">
    <location>
        <begin position="166"/>
        <end position="192"/>
    </location>
</feature>
<keyword evidence="3" id="KW-1185">Reference proteome</keyword>
<dbReference type="Proteomes" id="UP000267821">
    <property type="component" value="Unassembled WGS sequence"/>
</dbReference>
<proteinExistence type="predicted"/>
<dbReference type="OrthoDB" id="5387498at2759"/>
<feature type="region of interest" description="Disordered" evidence="1">
    <location>
        <begin position="583"/>
        <end position="842"/>
    </location>
</feature>
<feature type="region of interest" description="Disordered" evidence="1">
    <location>
        <begin position="231"/>
        <end position="303"/>
    </location>
</feature>
<evidence type="ECO:0000256" key="1">
    <source>
        <dbReference type="SAM" id="MobiDB-lite"/>
    </source>
</evidence>
<name>A0A3N4LM44_9PEZI</name>
<feature type="region of interest" description="Disordered" evidence="1">
    <location>
        <begin position="398"/>
        <end position="419"/>
    </location>
</feature>
<feature type="compositionally biased region" description="Low complexity" evidence="1">
    <location>
        <begin position="398"/>
        <end position="410"/>
    </location>
</feature>
<gene>
    <name evidence="2" type="ORF">L211DRAFT_837864</name>
</gene>
<feature type="region of interest" description="Disordered" evidence="1">
    <location>
        <begin position="348"/>
        <end position="368"/>
    </location>
</feature>
<feature type="compositionally biased region" description="Basic residues" evidence="1">
    <location>
        <begin position="670"/>
        <end position="681"/>
    </location>
</feature>
<dbReference type="EMBL" id="ML121543">
    <property type="protein sequence ID" value="RPB23993.1"/>
    <property type="molecule type" value="Genomic_DNA"/>
</dbReference>
<sequence>MATRFVVLGSDEDDEDGDLRHGEKEANGGCTVAAGLEPNVWLTTPPTALQSTAAAGRMTAPEATFAVQDATMHDSPASSGKRYSVPASLTSQVIRQELASAHAALLADASPATPSAHHDAAPHSGPSSDHAVIHENRAESPGEDGGPGLDAEACLSLENKHIMFNKPAKKADPPSNLPSWVQITGKGKVTPQRGLTTYGRLEKVRKAKEHGISEEAEKDVWEFNLLSQDPGMDKALASKGNANKSAPNLKSSRAKRQDPVGNDDREALKISDEEDEQGWSGKEGRKGCKKAAPRKSTTGRRSKTCVVTSIDDGIAGVQPVVYGDDENDDDYSPVGNFRKAKKKVIIDHPISSGRKKTRSNTDDWELMPALPKGRKSTVLKQLAAGFEFESDSMTLKAAAKTRTSTSASTSPLRNNPPLSPFKVDLVRDSLILTEEEKEKYDAFLPTATSPGQDGLLHEDLEELASVKSPQLPSGPQEMVESIPVGAGTDMGSIIVDEEYLDLKHKAGKETSTRDVKESKNISLFSDTPSTGKMKSKLGSRSKTLAELLDMETDKDEEDSGQGIVNLEMYRSGSFQSPIRKRVRLKQASDKTVMGLSPKKLELESSSDQITRQKANILSEVSDSPEPKQPVPKASNRKRSSRYTSKSTFLDEDSTHDEDNLPAAESEAQYKSRRPPVKRRKKSQAEATDANEQAPQPLTLILGDMASNEERSRKADLLPTTATKKNASRAGKVETQHGKGNKNMKYGKESTKHLDDQDLGAKEGVDDLKPDEHDVGGPSDSRVSTPKGQGIGTGKEKSPPSTPVLREPILTLKQPETPQPAKSAVKQNPHSPINGGRPPPIKFRVGLSRRANIEPLHRYIKK</sequence>
<dbReference type="InParanoid" id="A0A3N4LM44"/>
<reference evidence="2 3" key="1">
    <citation type="journal article" date="2018" name="Nat. Ecol. Evol.">
        <title>Pezizomycetes genomes reveal the molecular basis of ectomycorrhizal truffle lifestyle.</title>
        <authorList>
            <person name="Murat C."/>
            <person name="Payen T."/>
            <person name="Noel B."/>
            <person name="Kuo A."/>
            <person name="Morin E."/>
            <person name="Chen J."/>
            <person name="Kohler A."/>
            <person name="Krizsan K."/>
            <person name="Balestrini R."/>
            <person name="Da Silva C."/>
            <person name="Montanini B."/>
            <person name="Hainaut M."/>
            <person name="Levati E."/>
            <person name="Barry K.W."/>
            <person name="Belfiori B."/>
            <person name="Cichocki N."/>
            <person name="Clum A."/>
            <person name="Dockter R.B."/>
            <person name="Fauchery L."/>
            <person name="Guy J."/>
            <person name="Iotti M."/>
            <person name="Le Tacon F."/>
            <person name="Lindquist E.A."/>
            <person name="Lipzen A."/>
            <person name="Malagnac F."/>
            <person name="Mello A."/>
            <person name="Molinier V."/>
            <person name="Miyauchi S."/>
            <person name="Poulain J."/>
            <person name="Riccioni C."/>
            <person name="Rubini A."/>
            <person name="Sitrit Y."/>
            <person name="Splivallo R."/>
            <person name="Traeger S."/>
            <person name="Wang M."/>
            <person name="Zifcakova L."/>
            <person name="Wipf D."/>
            <person name="Zambonelli A."/>
            <person name="Paolocci F."/>
            <person name="Nowrousian M."/>
            <person name="Ottonello S."/>
            <person name="Baldrian P."/>
            <person name="Spatafora J.W."/>
            <person name="Henrissat B."/>
            <person name="Nagy L.G."/>
            <person name="Aury J.M."/>
            <person name="Wincker P."/>
            <person name="Grigoriev I.V."/>
            <person name="Bonfante P."/>
            <person name="Martin F.M."/>
        </authorList>
    </citation>
    <scope>NUCLEOTIDE SEQUENCE [LARGE SCALE GENOMIC DNA]</scope>
    <source>
        <strain evidence="2 3">ATCC MYA-4762</strain>
    </source>
</reference>
<feature type="compositionally biased region" description="Polar residues" evidence="1">
    <location>
        <begin position="240"/>
        <end position="251"/>
    </location>
</feature>
<accession>A0A3N4LM44</accession>
<protein>
    <submittedName>
        <fullName evidence="2">Uncharacterized protein</fullName>
    </submittedName>
</protein>
<feature type="compositionally biased region" description="Polar residues" evidence="1">
    <location>
        <begin position="607"/>
        <end position="621"/>
    </location>
</feature>